<evidence type="ECO:0000313" key="1">
    <source>
        <dbReference type="EMBL" id="PSL01556.1"/>
    </source>
</evidence>
<evidence type="ECO:0000313" key="2">
    <source>
        <dbReference type="Proteomes" id="UP000243528"/>
    </source>
</evidence>
<dbReference type="EMBL" id="PYGE01000013">
    <property type="protein sequence ID" value="PSL01556.1"/>
    <property type="molecule type" value="Genomic_DNA"/>
</dbReference>
<dbReference type="AlphaFoldDB" id="A0A2P8DWG2"/>
<sequence length="54" mass="5520">MTRSDALALLVGLLLAMAVIVVVGVVTDTGQPAEDDPAWDCRIHGNEVCGGGGR</sequence>
<proteinExistence type="predicted"/>
<dbReference type="RefSeq" id="WP_165358716.1">
    <property type="nucleotide sequence ID" value="NZ_PYGE01000013.1"/>
</dbReference>
<name>A0A2P8DWG2_9ACTN</name>
<protein>
    <submittedName>
        <fullName evidence="1">Uncharacterized protein</fullName>
    </submittedName>
</protein>
<gene>
    <name evidence="1" type="ORF">CLV30_11344</name>
</gene>
<dbReference type="Proteomes" id="UP000243528">
    <property type="component" value="Unassembled WGS sequence"/>
</dbReference>
<accession>A0A2P8DWG2</accession>
<reference evidence="1 2" key="1">
    <citation type="submission" date="2018-03" db="EMBL/GenBank/DDBJ databases">
        <title>Genomic Encyclopedia of Archaeal and Bacterial Type Strains, Phase II (KMG-II): from individual species to whole genera.</title>
        <authorList>
            <person name="Goeker M."/>
        </authorList>
    </citation>
    <scope>NUCLEOTIDE SEQUENCE [LARGE SCALE GENOMIC DNA]</scope>
    <source>
        <strain evidence="1 2">DSM 45211</strain>
    </source>
</reference>
<keyword evidence="2" id="KW-1185">Reference proteome</keyword>
<comment type="caution">
    <text evidence="1">The sequence shown here is derived from an EMBL/GenBank/DDBJ whole genome shotgun (WGS) entry which is preliminary data.</text>
</comment>
<organism evidence="1 2">
    <name type="scientific">Haloactinopolyspora alba</name>
    <dbReference type="NCBI Taxonomy" id="648780"/>
    <lineage>
        <taxon>Bacteria</taxon>
        <taxon>Bacillati</taxon>
        <taxon>Actinomycetota</taxon>
        <taxon>Actinomycetes</taxon>
        <taxon>Jiangellales</taxon>
        <taxon>Jiangellaceae</taxon>
        <taxon>Haloactinopolyspora</taxon>
    </lineage>
</organism>